<dbReference type="InterPro" id="IPR022700">
    <property type="entry name" value="CLIP"/>
</dbReference>
<accession>A0A6J2JMD9</accession>
<dbReference type="InterPro" id="IPR051487">
    <property type="entry name" value="Ser/Thr_Proteases_Immune/Dev"/>
</dbReference>
<keyword evidence="5" id="KW-0865">Zymogen</keyword>
<feature type="domain" description="Peptidase S1" evidence="11">
    <location>
        <begin position="195"/>
        <end position="455"/>
    </location>
</feature>
<dbReference type="PROSITE" id="PS00134">
    <property type="entry name" value="TRYPSIN_HIS"/>
    <property type="match status" value="1"/>
</dbReference>
<evidence type="ECO:0000256" key="3">
    <source>
        <dbReference type="ARBA" id="ARBA00022801"/>
    </source>
</evidence>
<dbReference type="PROSITE" id="PS50240">
    <property type="entry name" value="TRYPSIN_DOM"/>
    <property type="match status" value="1"/>
</dbReference>
<organism evidence="13 14">
    <name type="scientific">Bombyx mandarina</name>
    <name type="common">Wild silk moth</name>
    <name type="synonym">Wild silkworm</name>
    <dbReference type="NCBI Taxonomy" id="7092"/>
    <lineage>
        <taxon>Eukaryota</taxon>
        <taxon>Metazoa</taxon>
        <taxon>Ecdysozoa</taxon>
        <taxon>Arthropoda</taxon>
        <taxon>Hexapoda</taxon>
        <taxon>Insecta</taxon>
        <taxon>Pterygota</taxon>
        <taxon>Neoptera</taxon>
        <taxon>Endopterygota</taxon>
        <taxon>Lepidoptera</taxon>
        <taxon>Glossata</taxon>
        <taxon>Ditrysia</taxon>
        <taxon>Bombycoidea</taxon>
        <taxon>Bombycidae</taxon>
        <taxon>Bombycinae</taxon>
        <taxon>Bombyx</taxon>
    </lineage>
</organism>
<evidence type="ECO:0000256" key="6">
    <source>
        <dbReference type="ARBA" id="ARBA00023157"/>
    </source>
</evidence>
<evidence type="ECO:0000313" key="13">
    <source>
        <dbReference type="Proteomes" id="UP000504629"/>
    </source>
</evidence>
<dbReference type="KEGG" id="bman:114243395"/>
<dbReference type="InterPro" id="IPR018114">
    <property type="entry name" value="TRYPSIN_HIS"/>
</dbReference>
<dbReference type="CDD" id="cd00190">
    <property type="entry name" value="Tryp_SPc"/>
    <property type="match status" value="1"/>
</dbReference>
<evidence type="ECO:0000256" key="10">
    <source>
        <dbReference type="RuleBase" id="RU366078"/>
    </source>
</evidence>
<dbReference type="OrthoDB" id="9981647at2759"/>
<keyword evidence="10" id="KW-0964">Secreted</keyword>
<dbReference type="PANTHER" id="PTHR24256">
    <property type="entry name" value="TRYPTASE-RELATED"/>
    <property type="match status" value="1"/>
</dbReference>
<dbReference type="PROSITE" id="PS51888">
    <property type="entry name" value="CLIP"/>
    <property type="match status" value="2"/>
</dbReference>
<dbReference type="Gene3D" id="3.30.1640.30">
    <property type="match status" value="2"/>
</dbReference>
<dbReference type="Gene3D" id="2.40.10.10">
    <property type="entry name" value="Trypsin-like serine proteases"/>
    <property type="match status" value="2"/>
</dbReference>
<evidence type="ECO:0000256" key="1">
    <source>
        <dbReference type="ARBA" id="ARBA00022670"/>
    </source>
</evidence>
<protein>
    <recommendedName>
        <fullName evidence="10">CLIP domain-containing serine protease</fullName>
        <ecNumber evidence="9">3.4.21.-</ecNumber>
    </recommendedName>
</protein>
<evidence type="ECO:0000256" key="8">
    <source>
        <dbReference type="ARBA" id="ARBA00024195"/>
    </source>
</evidence>
<comment type="subcellular location">
    <subcellularLocation>
        <location evidence="10">Secreted</location>
    </subcellularLocation>
</comment>
<feature type="signal peptide" evidence="10">
    <location>
        <begin position="1"/>
        <end position="22"/>
    </location>
</feature>
<dbReference type="GeneID" id="114243395"/>
<feature type="domain" description="Clip" evidence="12">
    <location>
        <begin position="47"/>
        <end position="100"/>
    </location>
</feature>
<keyword evidence="2 10" id="KW-0732">Signal</keyword>
<comment type="similarity">
    <text evidence="8 10">Belongs to the peptidase S1 family. CLIP subfamily.</text>
</comment>
<dbReference type="InterPro" id="IPR038565">
    <property type="entry name" value="CLIP_sf"/>
</dbReference>
<dbReference type="InterPro" id="IPR001254">
    <property type="entry name" value="Trypsin_dom"/>
</dbReference>
<dbReference type="FunFam" id="2.40.10.10:FF:000028">
    <property type="entry name" value="Serine protease easter"/>
    <property type="match status" value="1"/>
</dbReference>
<sequence length="456" mass="48933">MSPLLFTTIAAAYLCIANGRTAAHIDNDSIYFPDDLRKNEINGEESACTASSGGQGTCVDIYKCEPLLALVRKPDRTQQDLEALKKSQCGFQGGKPLVCCPSECHTPDGKPGKCINIYSCEHLTQMLRPPTSKENMLYVQNSRCKSADQYSVCCGPAPLATPPPPAGSCRATVSALLPNPADSCCGLDANVGNKIVGGTATAIDQYPWLIVIEYVSDNRIKLLCGGSLISGRYVLTAGHCIAGAVLQIGKPTNIRLGEYDTANSGPDCVVVEAGGTDCTEDIVVIPIEQIIPHPEYNPVSPQRKNDIALIRMSQMAPYTDFIRPICLPSADITVNTPNKTVFYAAGWGAVSTNQISSDVKSHVDLPYIPHSICQPAYSVQNRKITLWNKQICAGGVPGKDSCKGDSGGPLMYENGRQYEVVGVVSFGPTPCGLPDIPGVYTKVYEYLDWIRSTVKS</sequence>
<dbReference type="GO" id="GO:0004252">
    <property type="term" value="F:serine-type endopeptidase activity"/>
    <property type="evidence" value="ECO:0007669"/>
    <property type="project" value="UniProtKB-UniRule"/>
</dbReference>
<evidence type="ECO:0000259" key="12">
    <source>
        <dbReference type="PROSITE" id="PS51888"/>
    </source>
</evidence>
<keyword evidence="6" id="KW-1015">Disulfide bond</keyword>
<dbReference type="RefSeq" id="XP_028030675.1">
    <property type="nucleotide sequence ID" value="XM_028174874.1"/>
</dbReference>
<evidence type="ECO:0000256" key="2">
    <source>
        <dbReference type="ARBA" id="ARBA00022729"/>
    </source>
</evidence>
<dbReference type="InterPro" id="IPR001314">
    <property type="entry name" value="Peptidase_S1A"/>
</dbReference>
<evidence type="ECO:0000256" key="5">
    <source>
        <dbReference type="ARBA" id="ARBA00023145"/>
    </source>
</evidence>
<keyword evidence="1 9" id="KW-0645">Protease</keyword>
<keyword evidence="4 9" id="KW-0720">Serine protease</keyword>
<dbReference type="InterPro" id="IPR009003">
    <property type="entry name" value="Peptidase_S1_PA"/>
</dbReference>
<dbReference type="FunFam" id="3.30.1640.30:FF:000001">
    <property type="entry name" value="Serine protease 7"/>
    <property type="match status" value="1"/>
</dbReference>
<keyword evidence="13" id="KW-1185">Reference proteome</keyword>
<feature type="domain" description="Clip" evidence="12">
    <location>
        <begin position="103"/>
        <end position="154"/>
    </location>
</feature>
<evidence type="ECO:0000313" key="14">
    <source>
        <dbReference type="RefSeq" id="XP_028030675.1"/>
    </source>
</evidence>
<feature type="chain" id="PRO_5027140551" description="CLIP domain-containing serine protease" evidence="10">
    <location>
        <begin position="23"/>
        <end position="456"/>
    </location>
</feature>
<dbReference type="EC" id="3.4.21.-" evidence="9"/>
<dbReference type="PROSITE" id="PS00135">
    <property type="entry name" value="TRYPSIN_SER"/>
    <property type="match status" value="1"/>
</dbReference>
<reference evidence="14" key="1">
    <citation type="submission" date="2025-08" db="UniProtKB">
        <authorList>
            <consortium name="RefSeq"/>
        </authorList>
    </citation>
    <scope>IDENTIFICATION</scope>
    <source>
        <tissue evidence="14">Silk gland</tissue>
    </source>
</reference>
<name>A0A6J2JMD9_BOMMA</name>
<dbReference type="Proteomes" id="UP000504629">
    <property type="component" value="Unplaced"/>
</dbReference>
<evidence type="ECO:0000259" key="11">
    <source>
        <dbReference type="PROSITE" id="PS50240"/>
    </source>
</evidence>
<dbReference type="AlphaFoldDB" id="A0A6J2JMD9"/>
<gene>
    <name evidence="14" type="primary">LOC114243395</name>
</gene>
<dbReference type="Pfam" id="PF12032">
    <property type="entry name" value="CLIP"/>
    <property type="match status" value="2"/>
</dbReference>
<dbReference type="InterPro" id="IPR033116">
    <property type="entry name" value="TRYPSIN_SER"/>
</dbReference>
<dbReference type="PRINTS" id="PR00722">
    <property type="entry name" value="CHYMOTRYPSIN"/>
</dbReference>
<evidence type="ECO:0000256" key="4">
    <source>
        <dbReference type="ARBA" id="ARBA00022825"/>
    </source>
</evidence>
<comment type="domain">
    <text evidence="10">The clip domain consists of 35-55 residues which are 'knitted' together usually by 3 conserved disulfide bonds forming a clip-like compact structure.</text>
</comment>
<keyword evidence="7" id="KW-0325">Glycoprotein</keyword>
<keyword evidence="3 9" id="KW-0378">Hydrolase</keyword>
<dbReference type="FunFam" id="2.40.10.10:FF:000002">
    <property type="entry name" value="Transmembrane protease serine"/>
    <property type="match status" value="1"/>
</dbReference>
<dbReference type="Pfam" id="PF00089">
    <property type="entry name" value="Trypsin"/>
    <property type="match status" value="1"/>
</dbReference>
<dbReference type="InterPro" id="IPR043504">
    <property type="entry name" value="Peptidase_S1_PA_chymotrypsin"/>
</dbReference>
<dbReference type="SMART" id="SM00020">
    <property type="entry name" value="Tryp_SPc"/>
    <property type="match status" value="1"/>
</dbReference>
<dbReference type="GO" id="GO:0005576">
    <property type="term" value="C:extracellular region"/>
    <property type="evidence" value="ECO:0007669"/>
    <property type="project" value="UniProtKB-SubCell"/>
</dbReference>
<evidence type="ECO:0000256" key="9">
    <source>
        <dbReference type="RuleBase" id="RU363034"/>
    </source>
</evidence>
<dbReference type="SMART" id="SM00680">
    <property type="entry name" value="CLIP"/>
    <property type="match status" value="2"/>
</dbReference>
<dbReference type="SUPFAM" id="SSF50494">
    <property type="entry name" value="Trypsin-like serine proteases"/>
    <property type="match status" value="1"/>
</dbReference>
<proteinExistence type="inferred from homology"/>
<evidence type="ECO:0000256" key="7">
    <source>
        <dbReference type="ARBA" id="ARBA00023180"/>
    </source>
</evidence>
<dbReference type="GO" id="GO:0006508">
    <property type="term" value="P:proteolysis"/>
    <property type="evidence" value="ECO:0007669"/>
    <property type="project" value="UniProtKB-KW"/>
</dbReference>